<evidence type="ECO:0000313" key="2">
    <source>
        <dbReference type="EMBL" id="WUR15166.1"/>
    </source>
</evidence>
<accession>A0ABZ1USZ4</accession>
<organism evidence="2 3">
    <name type="scientific">[Empedobacter] haloabium</name>
    <dbReference type="NCBI Taxonomy" id="592317"/>
    <lineage>
        <taxon>Bacteria</taxon>
        <taxon>Pseudomonadati</taxon>
        <taxon>Pseudomonadota</taxon>
        <taxon>Betaproteobacteria</taxon>
        <taxon>Burkholderiales</taxon>
        <taxon>Oxalobacteraceae</taxon>
        <taxon>Telluria group</taxon>
        <taxon>Telluria group incertae sedis</taxon>
    </lineage>
</organism>
<feature type="signal peptide" evidence="1">
    <location>
        <begin position="1"/>
        <end position="22"/>
    </location>
</feature>
<gene>
    <name evidence="2" type="ORF">E7V67_008690</name>
</gene>
<dbReference type="PROSITE" id="PS51257">
    <property type="entry name" value="PROKAR_LIPOPROTEIN"/>
    <property type="match status" value="1"/>
</dbReference>
<proteinExistence type="predicted"/>
<feature type="chain" id="PRO_5045624262" description="Lipoprotein" evidence="1">
    <location>
        <begin position="23"/>
        <end position="42"/>
    </location>
</feature>
<protein>
    <recommendedName>
        <fullName evidence="4">Lipoprotein</fullName>
    </recommendedName>
</protein>
<name>A0ABZ1USZ4_9BURK</name>
<evidence type="ECO:0000313" key="3">
    <source>
        <dbReference type="Proteomes" id="UP000321323"/>
    </source>
</evidence>
<evidence type="ECO:0008006" key="4">
    <source>
        <dbReference type="Google" id="ProtNLM"/>
    </source>
</evidence>
<keyword evidence="1" id="KW-0732">Signal</keyword>
<keyword evidence="3" id="KW-1185">Reference proteome</keyword>
<evidence type="ECO:0000256" key="1">
    <source>
        <dbReference type="SAM" id="SignalP"/>
    </source>
</evidence>
<sequence length="42" mass="4265">MITTVKRLAVAGLLCLAVSGCAAWESATKCLPTTPGFPLCGL</sequence>
<reference evidence="2 3" key="1">
    <citation type="journal article" date="2019" name="Int. J. Syst. Evol. Microbiol.">
        <title>The Draft Whole-Genome Sequence of the Antibiotic Producer Empedobacter haloabium ATCC 31962 Provides Indications for Its Taxonomic Reclassification.</title>
        <authorList>
            <person name="Miess H."/>
            <person name="Arlt P."/>
            <person name="Apel A.K."/>
            <person name="Weber T."/>
            <person name="Nieselt K."/>
            <person name="Hanssen F."/>
            <person name="Czemmel S."/>
            <person name="Nahnsen S."/>
            <person name="Gross H."/>
        </authorList>
    </citation>
    <scope>NUCLEOTIDE SEQUENCE [LARGE SCALE GENOMIC DNA]</scope>
    <source>
        <strain evidence="2 3">ATCC 31962</strain>
    </source>
</reference>
<dbReference type="EMBL" id="CP136508">
    <property type="protein sequence ID" value="WUR15166.1"/>
    <property type="molecule type" value="Genomic_DNA"/>
</dbReference>
<dbReference type="Proteomes" id="UP000321323">
    <property type="component" value="Chromosome"/>
</dbReference>